<dbReference type="Gene3D" id="1.10.287.130">
    <property type="match status" value="1"/>
</dbReference>
<dbReference type="CDD" id="cd00130">
    <property type="entry name" value="PAS"/>
    <property type="match status" value="1"/>
</dbReference>
<dbReference type="InterPro" id="IPR004358">
    <property type="entry name" value="Sig_transdc_His_kin-like_C"/>
</dbReference>
<feature type="domain" description="PAS" evidence="10">
    <location>
        <begin position="37"/>
        <end position="106"/>
    </location>
</feature>
<dbReference type="EMBL" id="FTLX01000007">
    <property type="protein sequence ID" value="SIR35997.1"/>
    <property type="molecule type" value="Genomic_DNA"/>
</dbReference>
<dbReference type="InterPro" id="IPR036097">
    <property type="entry name" value="HisK_dim/P_sf"/>
</dbReference>
<keyword evidence="6 12" id="KW-0418">Kinase</keyword>
<keyword evidence="7" id="KW-0067">ATP-binding</keyword>
<dbReference type="CDD" id="cd00082">
    <property type="entry name" value="HisKA"/>
    <property type="match status" value="1"/>
</dbReference>
<evidence type="ECO:0000313" key="12">
    <source>
        <dbReference type="EMBL" id="SIR35997.1"/>
    </source>
</evidence>
<evidence type="ECO:0000256" key="8">
    <source>
        <dbReference type="ARBA" id="ARBA00023012"/>
    </source>
</evidence>
<dbReference type="Gene3D" id="3.30.450.20">
    <property type="entry name" value="PAS domain"/>
    <property type="match status" value="1"/>
</dbReference>
<keyword evidence="3" id="KW-0597">Phosphoprotein</keyword>
<gene>
    <name evidence="12" type="ORF">SAMN05443094_107132</name>
</gene>
<dbReference type="CDD" id="cd00075">
    <property type="entry name" value="HATPase"/>
    <property type="match status" value="1"/>
</dbReference>
<dbReference type="InterPro" id="IPR000014">
    <property type="entry name" value="PAS"/>
</dbReference>
<evidence type="ECO:0000256" key="3">
    <source>
        <dbReference type="ARBA" id="ARBA00022553"/>
    </source>
</evidence>
<protein>
    <recommendedName>
        <fullName evidence="2">histidine kinase</fullName>
        <ecNumber evidence="2">2.7.13.3</ecNumber>
    </recommendedName>
</protein>
<dbReference type="InterPro" id="IPR000700">
    <property type="entry name" value="PAS-assoc_C"/>
</dbReference>
<accession>A0A1N7AA25</accession>
<dbReference type="AlphaFoldDB" id="A0A1N7AA25"/>
<evidence type="ECO:0000259" key="11">
    <source>
        <dbReference type="PROSITE" id="PS50113"/>
    </source>
</evidence>
<dbReference type="SMART" id="SM00388">
    <property type="entry name" value="HisKA"/>
    <property type="match status" value="1"/>
</dbReference>
<dbReference type="PROSITE" id="PS50109">
    <property type="entry name" value="HIS_KIN"/>
    <property type="match status" value="1"/>
</dbReference>
<dbReference type="InterPro" id="IPR003661">
    <property type="entry name" value="HisK_dim/P_dom"/>
</dbReference>
<dbReference type="Gene3D" id="3.30.565.10">
    <property type="entry name" value="Histidine kinase-like ATPase, C-terminal domain"/>
    <property type="match status" value="1"/>
</dbReference>
<evidence type="ECO:0000259" key="9">
    <source>
        <dbReference type="PROSITE" id="PS50109"/>
    </source>
</evidence>
<keyword evidence="4" id="KW-0808">Transferase</keyword>
<feature type="domain" description="Histidine kinase" evidence="9">
    <location>
        <begin position="173"/>
        <end position="375"/>
    </location>
</feature>
<reference evidence="12 13" key="1">
    <citation type="submission" date="2017-01" db="EMBL/GenBank/DDBJ databases">
        <authorList>
            <person name="Mah S.A."/>
            <person name="Swanson W.J."/>
            <person name="Moy G.W."/>
            <person name="Vacquier V.D."/>
        </authorList>
    </citation>
    <scope>NUCLEOTIDE SEQUENCE [LARGE SCALE GENOMIC DNA]</scope>
    <source>
        <strain evidence="12 13">NIO-1016</strain>
    </source>
</reference>
<dbReference type="GO" id="GO:0005524">
    <property type="term" value="F:ATP binding"/>
    <property type="evidence" value="ECO:0007669"/>
    <property type="project" value="UniProtKB-KW"/>
</dbReference>
<organism evidence="12 13">
    <name type="scientific">Domibacillus enclensis</name>
    <dbReference type="NCBI Taxonomy" id="1017273"/>
    <lineage>
        <taxon>Bacteria</taxon>
        <taxon>Bacillati</taxon>
        <taxon>Bacillota</taxon>
        <taxon>Bacilli</taxon>
        <taxon>Bacillales</taxon>
        <taxon>Bacillaceae</taxon>
        <taxon>Domibacillus</taxon>
    </lineage>
</organism>
<dbReference type="Pfam" id="PF13426">
    <property type="entry name" value="PAS_9"/>
    <property type="match status" value="1"/>
</dbReference>
<evidence type="ECO:0000256" key="5">
    <source>
        <dbReference type="ARBA" id="ARBA00022741"/>
    </source>
</evidence>
<dbReference type="EC" id="2.7.13.3" evidence="2"/>
<keyword evidence="8" id="KW-0902">Two-component regulatory system</keyword>
<dbReference type="GO" id="GO:0000155">
    <property type="term" value="F:phosphorelay sensor kinase activity"/>
    <property type="evidence" value="ECO:0007669"/>
    <property type="project" value="InterPro"/>
</dbReference>
<dbReference type="InterPro" id="IPR003594">
    <property type="entry name" value="HATPase_dom"/>
</dbReference>
<dbReference type="PRINTS" id="PR00344">
    <property type="entry name" value="BCTRLSENSOR"/>
</dbReference>
<dbReference type="Pfam" id="PF00512">
    <property type="entry name" value="HisKA"/>
    <property type="match status" value="1"/>
</dbReference>
<name>A0A1N7AA25_9BACI</name>
<dbReference type="NCBIfam" id="TIGR00229">
    <property type="entry name" value="sensory_box"/>
    <property type="match status" value="1"/>
</dbReference>
<dbReference type="PANTHER" id="PTHR43065">
    <property type="entry name" value="SENSOR HISTIDINE KINASE"/>
    <property type="match status" value="1"/>
</dbReference>
<evidence type="ECO:0000256" key="6">
    <source>
        <dbReference type="ARBA" id="ARBA00022777"/>
    </source>
</evidence>
<dbReference type="SUPFAM" id="SSF55785">
    <property type="entry name" value="PYP-like sensor domain (PAS domain)"/>
    <property type="match status" value="1"/>
</dbReference>
<dbReference type="SMART" id="SM00387">
    <property type="entry name" value="HATPase_c"/>
    <property type="match status" value="1"/>
</dbReference>
<dbReference type="InterPro" id="IPR036890">
    <property type="entry name" value="HATPase_C_sf"/>
</dbReference>
<evidence type="ECO:0000259" key="10">
    <source>
        <dbReference type="PROSITE" id="PS50112"/>
    </source>
</evidence>
<evidence type="ECO:0000256" key="4">
    <source>
        <dbReference type="ARBA" id="ARBA00022679"/>
    </source>
</evidence>
<evidence type="ECO:0000313" key="13">
    <source>
        <dbReference type="Proteomes" id="UP000186385"/>
    </source>
</evidence>
<dbReference type="RefSeq" id="WP_231581262.1">
    <property type="nucleotide sequence ID" value="NZ_FTLX01000007.1"/>
</dbReference>
<sequence>MGIELLLLSKTGEYGERGVEKLTGAVPDQMNRNVSEREEMYRNIIEYSMETIVLHSEGKIVYINESGADFFRAPKEALIGGDVLSVFQPSSHGVIKERIQEGMSEGGLAPLIEERVIRADGTMVEAELYCRPVTFGSRKVMQSVFRDITERKETEKMLNDREKLVSIGQIAAGIVHEVKNPLTAVKGFLQLMKELSSHPYLQTMENELDKALATLQNLLQVSKPDLQDETRVPIFFCRELESLMLLFQDKLYDVEVEMDLRDAEKSFIGKKNLFLKAFFNLIKNALEAISAKGKVKITHYYENQWIHINISDTGIGVPKDKLTLLGTPFFSSKAEGTGLGLTQVYTTIHEHGGHISVDSRLGEGTTFSIRLPLREQQIDFQ</sequence>
<dbReference type="Pfam" id="PF02518">
    <property type="entry name" value="HATPase_c"/>
    <property type="match status" value="1"/>
</dbReference>
<dbReference type="InterPro" id="IPR035965">
    <property type="entry name" value="PAS-like_dom_sf"/>
</dbReference>
<dbReference type="SUPFAM" id="SSF47384">
    <property type="entry name" value="Homodimeric domain of signal transducing histidine kinase"/>
    <property type="match status" value="1"/>
</dbReference>
<dbReference type="STRING" id="1017273.SAMN05443094_107132"/>
<evidence type="ECO:0000256" key="1">
    <source>
        <dbReference type="ARBA" id="ARBA00000085"/>
    </source>
</evidence>
<dbReference type="PROSITE" id="PS50112">
    <property type="entry name" value="PAS"/>
    <property type="match status" value="1"/>
</dbReference>
<dbReference type="Proteomes" id="UP000186385">
    <property type="component" value="Unassembled WGS sequence"/>
</dbReference>
<dbReference type="SUPFAM" id="SSF55874">
    <property type="entry name" value="ATPase domain of HSP90 chaperone/DNA topoisomerase II/histidine kinase"/>
    <property type="match status" value="1"/>
</dbReference>
<comment type="catalytic activity">
    <reaction evidence="1">
        <text>ATP + protein L-histidine = ADP + protein N-phospho-L-histidine.</text>
        <dbReference type="EC" id="2.7.13.3"/>
    </reaction>
</comment>
<dbReference type="PROSITE" id="PS50113">
    <property type="entry name" value="PAC"/>
    <property type="match status" value="1"/>
</dbReference>
<evidence type="ECO:0000256" key="2">
    <source>
        <dbReference type="ARBA" id="ARBA00012438"/>
    </source>
</evidence>
<evidence type="ECO:0000256" key="7">
    <source>
        <dbReference type="ARBA" id="ARBA00022840"/>
    </source>
</evidence>
<feature type="domain" description="PAC" evidence="11">
    <location>
        <begin position="110"/>
        <end position="160"/>
    </location>
</feature>
<dbReference type="SMART" id="SM00091">
    <property type="entry name" value="PAS"/>
    <property type="match status" value="1"/>
</dbReference>
<proteinExistence type="predicted"/>
<keyword evidence="5" id="KW-0547">Nucleotide-binding</keyword>
<dbReference type="PANTHER" id="PTHR43065:SF46">
    <property type="entry name" value="C4-DICARBOXYLATE TRANSPORT SENSOR PROTEIN DCTB"/>
    <property type="match status" value="1"/>
</dbReference>
<dbReference type="InterPro" id="IPR005467">
    <property type="entry name" value="His_kinase_dom"/>
</dbReference>